<gene>
    <name evidence="2" type="ORF">C7R54_13245</name>
</gene>
<evidence type="ECO:0008006" key="4">
    <source>
        <dbReference type="Google" id="ProtNLM"/>
    </source>
</evidence>
<dbReference type="EMBL" id="PYAL01000003">
    <property type="protein sequence ID" value="RXN90459.1"/>
    <property type="molecule type" value="Genomic_DNA"/>
</dbReference>
<keyword evidence="3" id="KW-1185">Reference proteome</keyword>
<evidence type="ECO:0000313" key="3">
    <source>
        <dbReference type="Proteomes" id="UP000290849"/>
    </source>
</evidence>
<sequence length="503" mass="53625">MKMPSPSIPRALLPFFVMLLATIAGCADFSSAGPWVSKGDEELQNGRCDKAIDSYVHAVERAVPSEDPPRDEDSGTLRSTLGKIKQLSSTCMARDDYPINSVGALINTLTATRLNSRVSKEKYKAEATDMAYSFLVFAERNPAVMFEHEYGVSHVLGWANETSDAAMQQRAAKLWLERSSWQPRSASIAAGLRNSSVKLDEGTMQAIEARVALTTELAKRADAATEGRCHDGGLCKGGYGEGDPEFIAFSRNYRDWYRAYAALLAKNGFPAPMIALVQSMAAKQDQFLSEKLARLNAPPPAPASDDGYNPILGAIGAAMQVAGTAGRGSSAASMQNLGRQITTASSSQATADAMSMQATQQVLAGAATRNNASQRGAYAAAQPAAMASAAKTSAPVQGCVGQAIVTRNMYAGPEVAIVNQCAFPIRVSWCVVGAHDGTKAASNLTAECSRQYAGMYELQPGEKQSLQVAGFQTLHSISCKSPYQVRQPVWRGDDFDGQCLYGP</sequence>
<dbReference type="PROSITE" id="PS51257">
    <property type="entry name" value="PROKAR_LIPOPROTEIN"/>
    <property type="match status" value="1"/>
</dbReference>
<protein>
    <recommendedName>
        <fullName evidence="4">Lipoprotein</fullName>
    </recommendedName>
</protein>
<accession>A0A4Q1HKI3</accession>
<reference evidence="2 3" key="1">
    <citation type="journal article" date="2017" name="Int. J. Syst. Evol. Microbiol.">
        <title>Achromobacter aloeverae sp. nov., isolated from the root of Aloe vera (L.) Burm.f.</title>
        <authorList>
            <person name="Kuncharoen N."/>
            <person name="Muramatsu Y."/>
            <person name="Shibata C."/>
            <person name="Kamakura Y."/>
            <person name="Nakagawa Y."/>
            <person name="Tanasupawat S."/>
        </authorList>
    </citation>
    <scope>NUCLEOTIDE SEQUENCE [LARGE SCALE GENOMIC DNA]</scope>
    <source>
        <strain evidence="2 3">AVA-1</strain>
    </source>
</reference>
<dbReference type="AlphaFoldDB" id="A0A4Q1HKI3"/>
<dbReference type="Proteomes" id="UP000290849">
    <property type="component" value="Unassembled WGS sequence"/>
</dbReference>
<evidence type="ECO:0000256" key="1">
    <source>
        <dbReference type="SAM" id="SignalP"/>
    </source>
</evidence>
<dbReference type="OrthoDB" id="8934628at2"/>
<feature type="chain" id="PRO_5020496889" description="Lipoprotein" evidence="1">
    <location>
        <begin position="27"/>
        <end position="503"/>
    </location>
</feature>
<keyword evidence="1" id="KW-0732">Signal</keyword>
<feature type="signal peptide" evidence="1">
    <location>
        <begin position="1"/>
        <end position="26"/>
    </location>
</feature>
<comment type="caution">
    <text evidence="2">The sequence shown here is derived from an EMBL/GenBank/DDBJ whole genome shotgun (WGS) entry which is preliminary data.</text>
</comment>
<dbReference type="RefSeq" id="WP_129150891.1">
    <property type="nucleotide sequence ID" value="NZ_JBHSDO010000014.1"/>
</dbReference>
<proteinExistence type="predicted"/>
<organism evidence="2 3">
    <name type="scientific">Achromobacter aloeverae</name>
    <dbReference type="NCBI Taxonomy" id="1750518"/>
    <lineage>
        <taxon>Bacteria</taxon>
        <taxon>Pseudomonadati</taxon>
        <taxon>Pseudomonadota</taxon>
        <taxon>Betaproteobacteria</taxon>
        <taxon>Burkholderiales</taxon>
        <taxon>Alcaligenaceae</taxon>
        <taxon>Achromobacter</taxon>
    </lineage>
</organism>
<name>A0A4Q1HKI3_9BURK</name>
<evidence type="ECO:0000313" key="2">
    <source>
        <dbReference type="EMBL" id="RXN90459.1"/>
    </source>
</evidence>